<dbReference type="EMBL" id="RQIS01000012">
    <property type="protein sequence ID" value="RQH04725.1"/>
    <property type="molecule type" value="Genomic_DNA"/>
</dbReference>
<keyword evidence="1" id="KW-0472">Membrane</keyword>
<evidence type="ECO:0000313" key="4">
    <source>
        <dbReference type="Proteomes" id="UP000272778"/>
    </source>
</evidence>
<dbReference type="PANTHER" id="PTHR23028">
    <property type="entry name" value="ACETYLTRANSFERASE"/>
    <property type="match status" value="1"/>
</dbReference>
<reference evidence="3 4" key="1">
    <citation type="submission" date="2018-11" db="EMBL/GenBank/DDBJ databases">
        <title>Paraburkholderia sp. DHOA04, isolated from soil.</title>
        <authorList>
            <person name="Gao Z.-H."/>
            <person name="Qiu L.-H."/>
            <person name="Fu J.-C."/>
        </authorList>
    </citation>
    <scope>NUCLEOTIDE SEQUENCE [LARGE SCALE GENOMIC DNA]</scope>
    <source>
        <strain evidence="3 4">DHOA04</strain>
    </source>
</reference>
<evidence type="ECO:0000256" key="1">
    <source>
        <dbReference type="SAM" id="Phobius"/>
    </source>
</evidence>
<feature type="transmembrane region" description="Helical" evidence="1">
    <location>
        <begin position="225"/>
        <end position="242"/>
    </location>
</feature>
<dbReference type="GO" id="GO:0016747">
    <property type="term" value="F:acyltransferase activity, transferring groups other than amino-acyl groups"/>
    <property type="evidence" value="ECO:0007669"/>
    <property type="project" value="InterPro"/>
</dbReference>
<evidence type="ECO:0000313" key="3">
    <source>
        <dbReference type="EMBL" id="RQH04725.1"/>
    </source>
</evidence>
<comment type="caution">
    <text evidence="3">The sequence shown here is derived from an EMBL/GenBank/DDBJ whole genome shotgun (WGS) entry which is preliminary data.</text>
</comment>
<keyword evidence="1" id="KW-1133">Transmembrane helix</keyword>
<dbReference type="Proteomes" id="UP000272778">
    <property type="component" value="Unassembled WGS sequence"/>
</dbReference>
<feature type="transmembrane region" description="Helical" evidence="1">
    <location>
        <begin position="34"/>
        <end position="57"/>
    </location>
</feature>
<name>A0A3N6MSC2_9BURK</name>
<keyword evidence="3" id="KW-0012">Acyltransferase</keyword>
<dbReference type="AlphaFoldDB" id="A0A3N6MSC2"/>
<sequence>MKNDNRFILLDGLRGVAAFIVLVFHLIQQHTLTALPYAGLAVDFFYVLSGFVVACAYERKILSGQMQTRDFVETRIKRLYPLIFLSTSIGISIALLAVIFKDSITLLQLLKITALGLLVLPSFVLPQWQTAYPLNMASWSLTFEAFVNLVYISIVRQLTNKALILIVSLSWFALLFLAIHANGISGGNNQNAWPLGFLRVMFPFFAGVALYRFKRHQKESTATGIALLLSLAAILLANLPNYRVCSLIYVSIVFPAIVYIGSGIIVTYKINAISYWLGAISYPVYIMQGPILRIGEEVIKHIHSNAMTWLVSISEFCVVVLVSWAALKFFDEPVQRIMRGQKRLRQGDFVRNA</sequence>
<dbReference type="OrthoDB" id="9814807at2"/>
<feature type="transmembrane region" description="Helical" evidence="1">
    <location>
        <begin position="306"/>
        <end position="330"/>
    </location>
</feature>
<feature type="transmembrane region" description="Helical" evidence="1">
    <location>
        <begin position="275"/>
        <end position="294"/>
    </location>
</feature>
<dbReference type="Pfam" id="PF01757">
    <property type="entry name" value="Acyl_transf_3"/>
    <property type="match status" value="1"/>
</dbReference>
<evidence type="ECO:0000259" key="2">
    <source>
        <dbReference type="Pfam" id="PF01757"/>
    </source>
</evidence>
<dbReference type="RefSeq" id="WP_124152378.1">
    <property type="nucleotide sequence ID" value="NZ_RQIS01000012.1"/>
</dbReference>
<keyword evidence="3" id="KW-0808">Transferase</keyword>
<feature type="transmembrane region" description="Helical" evidence="1">
    <location>
        <begin position="106"/>
        <end position="126"/>
    </location>
</feature>
<feature type="transmembrane region" description="Helical" evidence="1">
    <location>
        <begin position="248"/>
        <end position="268"/>
    </location>
</feature>
<dbReference type="InterPro" id="IPR002656">
    <property type="entry name" value="Acyl_transf_3_dom"/>
</dbReference>
<gene>
    <name evidence="3" type="ORF">D1Y85_17720</name>
</gene>
<feature type="transmembrane region" description="Helical" evidence="1">
    <location>
        <begin position="162"/>
        <end position="181"/>
    </location>
</feature>
<feature type="transmembrane region" description="Helical" evidence="1">
    <location>
        <begin position="7"/>
        <end position="28"/>
    </location>
</feature>
<dbReference type="PANTHER" id="PTHR23028:SF134">
    <property type="entry name" value="PUTATIVE (AFU_ORTHOLOGUE AFUA_4G08520)-RELATED"/>
    <property type="match status" value="1"/>
</dbReference>
<feature type="transmembrane region" description="Helical" evidence="1">
    <location>
        <begin position="78"/>
        <end position="100"/>
    </location>
</feature>
<keyword evidence="1" id="KW-0812">Transmembrane</keyword>
<dbReference type="InterPro" id="IPR050879">
    <property type="entry name" value="Acyltransferase_3"/>
</dbReference>
<proteinExistence type="predicted"/>
<feature type="domain" description="Acyltransferase 3" evidence="2">
    <location>
        <begin position="10"/>
        <end position="326"/>
    </location>
</feature>
<organism evidence="3 4">
    <name type="scientific">Paraburkholderia dinghuensis</name>
    <dbReference type="NCBI Taxonomy" id="2305225"/>
    <lineage>
        <taxon>Bacteria</taxon>
        <taxon>Pseudomonadati</taxon>
        <taxon>Pseudomonadota</taxon>
        <taxon>Betaproteobacteria</taxon>
        <taxon>Burkholderiales</taxon>
        <taxon>Burkholderiaceae</taxon>
        <taxon>Paraburkholderia</taxon>
    </lineage>
</organism>
<accession>A0A3N6MSC2</accession>
<keyword evidence="4" id="KW-1185">Reference proteome</keyword>
<feature type="transmembrane region" description="Helical" evidence="1">
    <location>
        <begin position="193"/>
        <end position="213"/>
    </location>
</feature>
<protein>
    <submittedName>
        <fullName evidence="3">Acyltransferase</fullName>
    </submittedName>
</protein>